<protein>
    <submittedName>
        <fullName evidence="4">Ferrous iron transport protein A</fullName>
    </submittedName>
</protein>
<comment type="caution">
    <text evidence="4">The sequence shown here is derived from an EMBL/GenBank/DDBJ whole genome shotgun (WGS) entry which is preliminary data.</text>
</comment>
<name>A0A935ITQ5_9MICO</name>
<keyword evidence="1" id="KW-0408">Iron</keyword>
<dbReference type="AlphaFoldDB" id="A0A935ITQ5"/>
<dbReference type="EMBL" id="JADJIB010000002">
    <property type="protein sequence ID" value="MBK7272628.1"/>
    <property type="molecule type" value="Genomic_DNA"/>
</dbReference>
<dbReference type="EMBL" id="JADIXZ010000003">
    <property type="protein sequence ID" value="MBK6300304.1"/>
    <property type="molecule type" value="Genomic_DNA"/>
</dbReference>
<sequence length="107" mass="10775">MTTSEVSLAAWPIGAPGVLASAAAPAGPPSVAAPTDLLTHLARLGLRLGMTVTPLMRTPGRGLVLAVGDLRLAVDRASADALRVHAPGHSSPRSTSNTPDPTPTVEV</sequence>
<organism evidence="4 6">
    <name type="scientific">Candidatus Phosphoribacter hodrii</name>
    <dbReference type="NCBI Taxonomy" id="2953743"/>
    <lineage>
        <taxon>Bacteria</taxon>
        <taxon>Bacillati</taxon>
        <taxon>Actinomycetota</taxon>
        <taxon>Actinomycetes</taxon>
        <taxon>Micrococcales</taxon>
        <taxon>Dermatophilaceae</taxon>
        <taxon>Candidatus Phosphoribacter</taxon>
    </lineage>
</organism>
<evidence type="ECO:0000313" key="6">
    <source>
        <dbReference type="Proteomes" id="UP000726105"/>
    </source>
</evidence>
<proteinExistence type="predicted"/>
<reference evidence="5 6" key="1">
    <citation type="submission" date="2020-10" db="EMBL/GenBank/DDBJ databases">
        <title>Connecting structure to function with the recovery of over 1000 high-quality activated sludge metagenome-assembled genomes encoding full-length rRNA genes using long-read sequencing.</title>
        <authorList>
            <person name="Singleton C.M."/>
            <person name="Petriglieri F."/>
            <person name="Kristensen J.M."/>
            <person name="Kirkegaard R.H."/>
            <person name="Michaelsen T.Y."/>
            <person name="Andersen M.H."/>
            <person name="Karst S.M."/>
            <person name="Dueholm M.S."/>
            <person name="Nielsen P.H."/>
            <person name="Albertsen M."/>
        </authorList>
    </citation>
    <scope>NUCLEOTIDE SEQUENCE [LARGE SCALE GENOMIC DNA]</scope>
    <source>
        <strain evidence="3">AalE_18-Q3-R2-46_BAT3C.188</strain>
        <strain evidence="4">Ega_18-Q3-R5-49_MAXAC.001</strain>
    </source>
</reference>
<dbReference type="Proteomes" id="UP000718281">
    <property type="component" value="Unassembled WGS sequence"/>
</dbReference>
<gene>
    <name evidence="3" type="ORF">IPF40_04340</name>
    <name evidence="4" type="ORF">IPI13_05480</name>
</gene>
<dbReference type="InterPro" id="IPR008988">
    <property type="entry name" value="Transcriptional_repressor_C"/>
</dbReference>
<dbReference type="InterPro" id="IPR038157">
    <property type="entry name" value="FeoA_core_dom"/>
</dbReference>
<dbReference type="Proteomes" id="UP000726105">
    <property type="component" value="Unassembled WGS sequence"/>
</dbReference>
<feature type="region of interest" description="Disordered" evidence="2">
    <location>
        <begin position="83"/>
        <end position="107"/>
    </location>
</feature>
<evidence type="ECO:0000256" key="1">
    <source>
        <dbReference type="ARBA" id="ARBA00023004"/>
    </source>
</evidence>
<evidence type="ECO:0000313" key="4">
    <source>
        <dbReference type="EMBL" id="MBK7272628.1"/>
    </source>
</evidence>
<dbReference type="SUPFAM" id="SSF50037">
    <property type="entry name" value="C-terminal domain of transcriptional repressors"/>
    <property type="match status" value="1"/>
</dbReference>
<evidence type="ECO:0000256" key="2">
    <source>
        <dbReference type="SAM" id="MobiDB-lite"/>
    </source>
</evidence>
<evidence type="ECO:0000313" key="5">
    <source>
        <dbReference type="Proteomes" id="UP000718281"/>
    </source>
</evidence>
<evidence type="ECO:0000313" key="3">
    <source>
        <dbReference type="EMBL" id="MBK6300304.1"/>
    </source>
</evidence>
<accession>A0A935ITQ5</accession>
<dbReference type="Gene3D" id="2.30.30.90">
    <property type="match status" value="1"/>
</dbReference>